<organism evidence="2 3">
    <name type="scientific">Oxalicibacterium solurbis</name>
    <dbReference type="NCBI Taxonomy" id="69280"/>
    <lineage>
        <taxon>Bacteria</taxon>
        <taxon>Pseudomonadati</taxon>
        <taxon>Pseudomonadota</taxon>
        <taxon>Betaproteobacteria</taxon>
        <taxon>Burkholderiales</taxon>
        <taxon>Oxalobacteraceae</taxon>
        <taxon>Oxalicibacterium</taxon>
    </lineage>
</organism>
<name>A0A8J3F6D4_9BURK</name>
<reference evidence="2" key="2">
    <citation type="submission" date="2020-09" db="EMBL/GenBank/DDBJ databases">
        <authorList>
            <person name="Sun Q."/>
            <person name="Sedlacek I."/>
        </authorList>
    </citation>
    <scope>NUCLEOTIDE SEQUENCE</scope>
    <source>
        <strain evidence="2">CCM 7664</strain>
    </source>
</reference>
<keyword evidence="3" id="KW-1185">Reference proteome</keyword>
<evidence type="ECO:0008006" key="4">
    <source>
        <dbReference type="Google" id="ProtNLM"/>
    </source>
</evidence>
<dbReference type="Pfam" id="PF11304">
    <property type="entry name" value="DUF3106"/>
    <property type="match status" value="1"/>
</dbReference>
<reference evidence="2" key="1">
    <citation type="journal article" date="2014" name="Int. J. Syst. Evol. Microbiol.">
        <title>Complete genome sequence of Corynebacterium casei LMG S-19264T (=DSM 44701T), isolated from a smear-ripened cheese.</title>
        <authorList>
            <consortium name="US DOE Joint Genome Institute (JGI-PGF)"/>
            <person name="Walter F."/>
            <person name="Albersmeier A."/>
            <person name="Kalinowski J."/>
            <person name="Ruckert C."/>
        </authorList>
    </citation>
    <scope>NUCLEOTIDE SEQUENCE</scope>
    <source>
        <strain evidence="2">CCM 7664</strain>
    </source>
</reference>
<dbReference type="InterPro" id="IPR021455">
    <property type="entry name" value="DUF3106"/>
</dbReference>
<protein>
    <recommendedName>
        <fullName evidence="4">DUF3106 domain-containing protein</fullName>
    </recommendedName>
</protein>
<feature type="compositionally biased region" description="Low complexity" evidence="1">
    <location>
        <begin position="111"/>
        <end position="138"/>
    </location>
</feature>
<dbReference type="Proteomes" id="UP000627205">
    <property type="component" value="Unassembled WGS sequence"/>
</dbReference>
<comment type="caution">
    <text evidence="2">The sequence shown here is derived from an EMBL/GenBank/DDBJ whole genome shotgun (WGS) entry which is preliminary data.</text>
</comment>
<dbReference type="AlphaFoldDB" id="A0A8J3F6D4"/>
<evidence type="ECO:0000313" key="2">
    <source>
        <dbReference type="EMBL" id="GGI54496.1"/>
    </source>
</evidence>
<dbReference type="EMBL" id="BMDP01000002">
    <property type="protein sequence ID" value="GGI54496.1"/>
    <property type="molecule type" value="Genomic_DNA"/>
</dbReference>
<accession>A0A8J3F6D4</accession>
<evidence type="ECO:0000256" key="1">
    <source>
        <dbReference type="SAM" id="MobiDB-lite"/>
    </source>
</evidence>
<feature type="region of interest" description="Disordered" evidence="1">
    <location>
        <begin position="72"/>
        <end position="156"/>
    </location>
</feature>
<gene>
    <name evidence="2" type="ORF">GCM10011430_16700</name>
</gene>
<evidence type="ECO:0000313" key="3">
    <source>
        <dbReference type="Proteomes" id="UP000627205"/>
    </source>
</evidence>
<sequence>MQRSALAPLANDWKSLDSFRRKKWLELADRYTTMSPTEQERMQKRMQKWVSLSPEQRRIARKNYTRVKKLHAEKKSEQWEQYQQLPEEKKRELASRTPPKRTVAKPPRPHAAPLAPVPVAATAAPAASTTSEPSAAPVTETSAPHVIPVQSSPSTP</sequence>
<proteinExistence type="predicted"/>